<keyword evidence="5 6" id="KW-0808">Transferase</keyword>
<dbReference type="CDD" id="cd06442">
    <property type="entry name" value="DPM1_like"/>
    <property type="match status" value="1"/>
</dbReference>
<dbReference type="PANTHER" id="PTHR43398">
    <property type="entry name" value="DOLICHOL-PHOSPHATE MANNOSYLTRANSFERASE SUBUNIT 1"/>
    <property type="match status" value="1"/>
</dbReference>
<keyword evidence="4 6" id="KW-0328">Glycosyltransferase</keyword>
<evidence type="ECO:0000256" key="1">
    <source>
        <dbReference type="ARBA" id="ARBA00006739"/>
    </source>
</evidence>
<dbReference type="FunFam" id="3.90.550.10:FF:000122">
    <property type="entry name" value="Dolichol-phosphate mannosyltransferase subunit 1"/>
    <property type="match status" value="1"/>
</dbReference>
<comment type="subcellular location">
    <subcellularLocation>
        <location evidence="6">Endoplasmic reticulum</location>
    </subcellularLocation>
</comment>
<organism evidence="8 9">
    <name type="scientific">Geodia barretti</name>
    <name type="common">Barrett's horny sponge</name>
    <dbReference type="NCBI Taxonomy" id="519541"/>
    <lineage>
        <taxon>Eukaryota</taxon>
        <taxon>Metazoa</taxon>
        <taxon>Porifera</taxon>
        <taxon>Demospongiae</taxon>
        <taxon>Heteroscleromorpha</taxon>
        <taxon>Tetractinellida</taxon>
        <taxon>Astrophorina</taxon>
        <taxon>Geodiidae</taxon>
        <taxon>Geodia</taxon>
    </lineage>
</organism>
<keyword evidence="9" id="KW-1185">Reference proteome</keyword>
<evidence type="ECO:0000259" key="7">
    <source>
        <dbReference type="Pfam" id="PF00535"/>
    </source>
</evidence>
<dbReference type="GO" id="GO:0005783">
    <property type="term" value="C:endoplasmic reticulum"/>
    <property type="evidence" value="ECO:0007669"/>
    <property type="project" value="UniProtKB-SubCell"/>
</dbReference>
<dbReference type="EC" id="2.4.1.83" evidence="2 6"/>
<dbReference type="Pfam" id="PF00535">
    <property type="entry name" value="Glycos_transf_2"/>
    <property type="match status" value="1"/>
</dbReference>
<comment type="similarity">
    <text evidence="1 6">Belongs to the glycosyltransferase 2 family.</text>
</comment>
<dbReference type="AlphaFoldDB" id="A0AA35SPM7"/>
<dbReference type="Proteomes" id="UP001174909">
    <property type="component" value="Unassembled WGS sequence"/>
</dbReference>
<dbReference type="PANTHER" id="PTHR43398:SF1">
    <property type="entry name" value="DOLICHOL-PHOSPHATE MANNOSYLTRANSFERASE SUBUNIT 1"/>
    <property type="match status" value="1"/>
</dbReference>
<comment type="catalytic activity">
    <reaction evidence="6">
        <text>a di-trans,poly-cis-dolichyl phosphate + GDP-alpha-D-mannose = a di-trans,poly-cis-dolichyl beta-D-mannosyl phosphate + GDP</text>
        <dbReference type="Rhea" id="RHEA:21184"/>
        <dbReference type="Rhea" id="RHEA-COMP:19498"/>
        <dbReference type="Rhea" id="RHEA-COMP:19501"/>
        <dbReference type="ChEBI" id="CHEBI:57527"/>
        <dbReference type="ChEBI" id="CHEBI:57683"/>
        <dbReference type="ChEBI" id="CHEBI:58189"/>
        <dbReference type="ChEBI" id="CHEBI:58211"/>
    </reaction>
</comment>
<reference evidence="8" key="1">
    <citation type="submission" date="2023-03" db="EMBL/GenBank/DDBJ databases">
        <authorList>
            <person name="Steffen K."/>
            <person name="Cardenas P."/>
        </authorList>
    </citation>
    <scope>NUCLEOTIDE SEQUENCE</scope>
</reference>
<keyword evidence="6" id="KW-0256">Endoplasmic reticulum</keyword>
<dbReference type="GO" id="GO:0009247">
    <property type="term" value="P:glycolipid biosynthetic process"/>
    <property type="evidence" value="ECO:0007669"/>
    <property type="project" value="TreeGrafter"/>
</dbReference>
<comment type="caution">
    <text evidence="8">The sequence shown here is derived from an EMBL/GenBank/DDBJ whole genome shotgun (WGS) entry which is preliminary data.</text>
</comment>
<comment type="subunit">
    <text evidence="6">Component of the dolichol-phosphate mannose (DPM) synthase complex.</text>
</comment>
<evidence type="ECO:0000256" key="2">
    <source>
        <dbReference type="ARBA" id="ARBA00012704"/>
    </source>
</evidence>
<evidence type="ECO:0000256" key="3">
    <source>
        <dbReference type="ARBA" id="ARBA00014858"/>
    </source>
</evidence>
<dbReference type="InterPro" id="IPR039528">
    <property type="entry name" value="DPM1-like"/>
</dbReference>
<dbReference type="InterPro" id="IPR001173">
    <property type="entry name" value="Glyco_trans_2-like"/>
</dbReference>
<evidence type="ECO:0000256" key="6">
    <source>
        <dbReference type="RuleBase" id="RU365083"/>
    </source>
</evidence>
<gene>
    <name evidence="8" type="ORF">GBAR_LOCUS18588</name>
</gene>
<accession>A0AA35SPM7</accession>
<name>A0AA35SPM7_GEOBA</name>
<evidence type="ECO:0000256" key="4">
    <source>
        <dbReference type="ARBA" id="ARBA00022676"/>
    </source>
</evidence>
<proteinExistence type="inferred from homology"/>
<comment type="pathway">
    <text evidence="6">Protein modification; protein glycosylation.</text>
</comment>
<dbReference type="GO" id="GO:0004582">
    <property type="term" value="F:dolichyl-phosphate beta-D-mannosyltransferase activity"/>
    <property type="evidence" value="ECO:0007669"/>
    <property type="project" value="UniProtKB-UniRule"/>
</dbReference>
<feature type="domain" description="Glycosyltransferase 2-like" evidence="7">
    <location>
        <begin position="20"/>
        <end position="186"/>
    </location>
</feature>
<dbReference type="SUPFAM" id="SSF53448">
    <property type="entry name" value="Nucleotide-diphospho-sugar transferases"/>
    <property type="match status" value="1"/>
</dbReference>
<dbReference type="Gene3D" id="3.90.550.10">
    <property type="entry name" value="Spore Coat Polysaccharide Biosynthesis Protein SpsA, Chain A"/>
    <property type="match status" value="1"/>
</dbReference>
<evidence type="ECO:0000313" key="8">
    <source>
        <dbReference type="EMBL" id="CAI8032942.1"/>
    </source>
</evidence>
<dbReference type="EMBL" id="CASHTH010002634">
    <property type="protein sequence ID" value="CAI8032942.1"/>
    <property type="molecule type" value="Genomic_DNA"/>
</dbReference>
<evidence type="ECO:0000313" key="9">
    <source>
        <dbReference type="Proteomes" id="UP001174909"/>
    </source>
</evidence>
<dbReference type="GO" id="GO:0016020">
    <property type="term" value="C:membrane"/>
    <property type="evidence" value="ECO:0007669"/>
    <property type="project" value="GOC"/>
</dbReference>
<dbReference type="InterPro" id="IPR029044">
    <property type="entry name" value="Nucleotide-diphossugar_trans"/>
</dbReference>
<protein>
    <recommendedName>
        <fullName evidence="3 6">Dolichol-phosphate mannosyltransferase subunit 1</fullName>
        <ecNumber evidence="2 6">2.4.1.83</ecNumber>
    </recommendedName>
</protein>
<comment type="function">
    <text evidence="6">Transfers mannose from GDP-mannose to dolichol monophosphate to form dolichol phosphate mannose (Dol-P-Man) which is the mannosyl donor in pathways leading to N-glycosylation, glycosyl phosphatidylinositol membrane anchoring, and O-mannosylation of proteins.</text>
</comment>
<sequence length="251" mass="27830">MSHITHEHQGEGGPLGRVAVVVPTYNEADNLPELASRLFGLDLEDIRLYVVDDSSPDGTAEVARKLSDEYENRIEVISRSGKQGLGTAYTTGFARALSEEVDYVVQMDADLSHVPEEIPHMLGKLRRSDVAVGSRYTTGGGLDPEWSAKRRMLSGFGNHLIRSVTGVRVMDATSGFKVYRADALRSLDLSRIRCIGFGFQAEVAHYCQASGLEVVEHPITFMERTRGVSKMSVRIIAEAMWKLTLLRIRTF</sequence>
<evidence type="ECO:0000256" key="5">
    <source>
        <dbReference type="ARBA" id="ARBA00022679"/>
    </source>
</evidence>